<organism evidence="1">
    <name type="scientific">marine metagenome</name>
    <dbReference type="NCBI Taxonomy" id="408172"/>
    <lineage>
        <taxon>unclassified sequences</taxon>
        <taxon>metagenomes</taxon>
        <taxon>ecological metagenomes</taxon>
    </lineage>
</organism>
<reference evidence="1" key="1">
    <citation type="submission" date="2018-05" db="EMBL/GenBank/DDBJ databases">
        <authorList>
            <person name="Lanie J.A."/>
            <person name="Ng W.-L."/>
            <person name="Kazmierczak K.M."/>
            <person name="Andrzejewski T.M."/>
            <person name="Davidsen T.M."/>
            <person name="Wayne K.J."/>
            <person name="Tettelin H."/>
            <person name="Glass J.I."/>
            <person name="Rusch D."/>
            <person name="Podicherti R."/>
            <person name="Tsui H.-C.T."/>
            <person name="Winkler M.E."/>
        </authorList>
    </citation>
    <scope>NUCLEOTIDE SEQUENCE</scope>
</reference>
<sequence length="35" mass="3786">MNSKILSSAILGIDAYVVEVECHITGFWVSVFISG</sequence>
<proteinExistence type="predicted"/>
<name>A0A382G8R1_9ZZZZ</name>
<dbReference type="AlphaFoldDB" id="A0A382G8R1"/>
<evidence type="ECO:0000313" key="1">
    <source>
        <dbReference type="EMBL" id="SVB71185.1"/>
    </source>
</evidence>
<accession>A0A382G8R1</accession>
<dbReference type="EMBL" id="UINC01053996">
    <property type="protein sequence ID" value="SVB71185.1"/>
    <property type="molecule type" value="Genomic_DNA"/>
</dbReference>
<protein>
    <submittedName>
        <fullName evidence="1">Uncharacterized protein</fullName>
    </submittedName>
</protein>
<gene>
    <name evidence="1" type="ORF">METZ01_LOCUS224039</name>
</gene>